<keyword evidence="1" id="KW-0472">Membrane</keyword>
<feature type="transmembrane region" description="Helical" evidence="1">
    <location>
        <begin position="277"/>
        <end position="294"/>
    </location>
</feature>
<dbReference type="RefSeq" id="XP_043047126.1">
    <property type="nucleotide sequence ID" value="XM_043193707.1"/>
</dbReference>
<dbReference type="PANTHER" id="PTHR36840:SF1">
    <property type="entry name" value="BLL5714 PROTEIN"/>
    <property type="match status" value="1"/>
</dbReference>
<feature type="transmembrane region" description="Helical" evidence="1">
    <location>
        <begin position="117"/>
        <end position="134"/>
    </location>
</feature>
<feature type="transmembrane region" description="Helical" evidence="1">
    <location>
        <begin position="208"/>
        <end position="229"/>
    </location>
</feature>
<reference evidence="2" key="1">
    <citation type="submission" date="2021-03" db="EMBL/GenBank/DDBJ databases">
        <authorList>
            <person name="Palmer J.M."/>
        </authorList>
    </citation>
    <scope>NUCLEOTIDE SEQUENCE</scope>
    <source>
        <strain evidence="2">ARV_011</strain>
    </source>
</reference>
<dbReference type="Proteomes" id="UP000790833">
    <property type="component" value="Unassembled WGS sequence"/>
</dbReference>
<sequence length="493" mass="55885">MTVGDNNSENDGVLRQIITGDIEEVLSNHELDLSDSEDEDHFIRKYGDIQYQYIKRPRESVWFIRPHALNYFMDGVLYRTKGERSSAKTELFLDLLYVGIIANLAGAASEAATFEALLKYILLFLPAWVVWADIKDFTNYYYNEDLLQRLYIFWIITVLAFYANNAHKVWDGVHGGALTYVPYMVCRLLLAISLLIYSFYIPQHRAQLRVYSFTIFITSALWIPIIFFNPLGKKIASAVLLVLEQVCFSVCYSPWFKKKLNLRTSTALNIEHEVERFSAFVTIAIGEFLYKVVASNPLGVGFNPKFLRGVFLLLIAYTFAWLYNHGSTSKKAIHPLRHLATRAISWIYFHIPLIAALILAADAGGDFCELDETDIWAILVEGEEHEHRSLHKLALFFSGGLGVALFSLFIIGLLDVPKDPAGLHIIPRTPRIALRLPVAVIFIGLPFAHISSTLLMGICALLLTIIVVFESIVSTPKECLWRPSIQLADDHCE</sequence>
<organism evidence="2 3">
    <name type="scientific">Scheffersomyces spartinae</name>
    <dbReference type="NCBI Taxonomy" id="45513"/>
    <lineage>
        <taxon>Eukaryota</taxon>
        <taxon>Fungi</taxon>
        <taxon>Dikarya</taxon>
        <taxon>Ascomycota</taxon>
        <taxon>Saccharomycotina</taxon>
        <taxon>Pichiomycetes</taxon>
        <taxon>Debaryomycetaceae</taxon>
        <taxon>Scheffersomyces</taxon>
    </lineage>
</organism>
<feature type="transmembrane region" description="Helical" evidence="1">
    <location>
        <begin position="91"/>
        <end position="111"/>
    </location>
</feature>
<dbReference type="OrthoDB" id="191995at2759"/>
<feature type="transmembrane region" description="Helical" evidence="1">
    <location>
        <begin position="393"/>
        <end position="411"/>
    </location>
</feature>
<dbReference type="GeneID" id="66116341"/>
<feature type="transmembrane region" description="Helical" evidence="1">
    <location>
        <begin position="343"/>
        <end position="361"/>
    </location>
</feature>
<feature type="transmembrane region" description="Helical" evidence="1">
    <location>
        <begin position="146"/>
        <end position="164"/>
    </location>
</feature>
<keyword evidence="3" id="KW-1185">Reference proteome</keyword>
<name>A0A9P8AGC8_9ASCO</name>
<dbReference type="InterPro" id="IPR010640">
    <property type="entry name" value="Low_temperature_requirement_A"/>
</dbReference>
<dbReference type="AlphaFoldDB" id="A0A9P8AGC8"/>
<evidence type="ECO:0000313" key="3">
    <source>
        <dbReference type="Proteomes" id="UP000790833"/>
    </source>
</evidence>
<feature type="transmembrane region" description="Helical" evidence="1">
    <location>
        <begin position="180"/>
        <end position="201"/>
    </location>
</feature>
<feature type="transmembrane region" description="Helical" evidence="1">
    <location>
        <begin position="454"/>
        <end position="473"/>
    </location>
</feature>
<proteinExistence type="predicted"/>
<accession>A0A9P8AGC8</accession>
<feature type="transmembrane region" description="Helical" evidence="1">
    <location>
        <begin position="306"/>
        <end position="323"/>
    </location>
</feature>
<keyword evidence="1" id="KW-0812">Transmembrane</keyword>
<keyword evidence="1" id="KW-1133">Transmembrane helix</keyword>
<dbReference type="EMBL" id="JAHMUF010000026">
    <property type="protein sequence ID" value="KAG7191574.1"/>
    <property type="molecule type" value="Genomic_DNA"/>
</dbReference>
<evidence type="ECO:0000313" key="2">
    <source>
        <dbReference type="EMBL" id="KAG7191574.1"/>
    </source>
</evidence>
<gene>
    <name evidence="2" type="ORF">KQ657_002967</name>
</gene>
<comment type="caution">
    <text evidence="2">The sequence shown here is derived from an EMBL/GenBank/DDBJ whole genome shotgun (WGS) entry which is preliminary data.</text>
</comment>
<dbReference type="Pfam" id="PF06772">
    <property type="entry name" value="LtrA"/>
    <property type="match status" value="1"/>
</dbReference>
<feature type="transmembrane region" description="Helical" evidence="1">
    <location>
        <begin position="432"/>
        <end position="448"/>
    </location>
</feature>
<feature type="transmembrane region" description="Helical" evidence="1">
    <location>
        <begin position="235"/>
        <end position="256"/>
    </location>
</feature>
<evidence type="ECO:0000256" key="1">
    <source>
        <dbReference type="SAM" id="Phobius"/>
    </source>
</evidence>
<protein>
    <submittedName>
        <fullName evidence="2">Uncharacterized protein</fullName>
    </submittedName>
</protein>
<dbReference type="PANTHER" id="PTHR36840">
    <property type="entry name" value="BLL5714 PROTEIN"/>
    <property type="match status" value="1"/>
</dbReference>